<dbReference type="SUPFAM" id="SSF49313">
    <property type="entry name" value="Cadherin-like"/>
    <property type="match status" value="1"/>
</dbReference>
<dbReference type="EMBL" id="JAOVZO020000019">
    <property type="protein sequence ID" value="MDC8014838.1"/>
    <property type="molecule type" value="Genomic_DNA"/>
</dbReference>
<dbReference type="Proteomes" id="UP001139971">
    <property type="component" value="Unassembled WGS sequence"/>
</dbReference>
<proteinExistence type="predicted"/>
<keyword evidence="2" id="KW-0812">Transmembrane</keyword>
<dbReference type="RefSeq" id="WP_263540922.1">
    <property type="nucleotide sequence ID" value="NZ_JAOVZO020000019.1"/>
</dbReference>
<gene>
    <name evidence="4" type="ORF">OD750_020015</name>
</gene>
<feature type="compositionally biased region" description="Polar residues" evidence="1">
    <location>
        <begin position="646"/>
        <end position="657"/>
    </location>
</feature>
<evidence type="ECO:0000256" key="3">
    <source>
        <dbReference type="SAM" id="SignalP"/>
    </source>
</evidence>
<feature type="signal peptide" evidence="3">
    <location>
        <begin position="1"/>
        <end position="26"/>
    </location>
</feature>
<feature type="compositionally biased region" description="Polar residues" evidence="1">
    <location>
        <begin position="581"/>
        <end position="592"/>
    </location>
</feature>
<accession>A0A9X3YQ09</accession>
<feature type="compositionally biased region" description="Acidic residues" evidence="1">
    <location>
        <begin position="453"/>
        <end position="467"/>
    </location>
</feature>
<feature type="transmembrane region" description="Helical" evidence="2">
    <location>
        <begin position="921"/>
        <end position="941"/>
    </location>
</feature>
<dbReference type="GO" id="GO:0016020">
    <property type="term" value="C:membrane"/>
    <property type="evidence" value="ECO:0007669"/>
    <property type="project" value="InterPro"/>
</dbReference>
<keyword evidence="5" id="KW-1185">Reference proteome</keyword>
<feature type="region of interest" description="Disordered" evidence="1">
    <location>
        <begin position="523"/>
        <end position="727"/>
    </location>
</feature>
<dbReference type="Gene3D" id="2.60.40.10">
    <property type="entry name" value="Immunoglobulins"/>
    <property type="match status" value="1"/>
</dbReference>
<evidence type="ECO:0000313" key="5">
    <source>
        <dbReference type="Proteomes" id="UP001139971"/>
    </source>
</evidence>
<reference evidence="4" key="1">
    <citation type="submission" date="2023-02" db="EMBL/GenBank/DDBJ databases">
        <title>Tahibacter soli sp. nov. isolated from soil.</title>
        <authorList>
            <person name="Baek J.H."/>
            <person name="Lee J.K."/>
            <person name="Choi D.G."/>
            <person name="Jeon C.O."/>
        </authorList>
    </citation>
    <scope>NUCLEOTIDE SEQUENCE</scope>
    <source>
        <strain evidence="4">BL</strain>
    </source>
</reference>
<dbReference type="AlphaFoldDB" id="A0A9X3YQ09"/>
<keyword evidence="3" id="KW-0732">Signal</keyword>
<evidence type="ECO:0000313" key="4">
    <source>
        <dbReference type="EMBL" id="MDC8014838.1"/>
    </source>
</evidence>
<feature type="chain" id="PRO_5040836021" evidence="3">
    <location>
        <begin position="27"/>
        <end position="946"/>
    </location>
</feature>
<sequence length="946" mass="96629">MKTMKTTASLVGLATALLLGANAAQATIGALDNVPAATLLLPYFDVDPANPAASRTVLTVGNRATTETLANVVLWTDRGVPTYRFNVRLPANGVAEIDVAELFANGTLPQTAAGGFASCAASLPPAPLDAATLAGLRNAHSGQASTLLGGQCGSTALGDAHARGYATIDVVASCAPAVPGDTGYFVQGGAGIARNANVLWGEQSTFNVATGTAIGDALVHIEADGANAATTGASYTFYGRRNAGSSADNRERLPTRWMGRYSLQDTIFRTQAQVWRDPGAVAPFACAAPPAGLSQYEVIAFDHQEEVSDISQATTLPLAAQSVNLADPARSTIPYAQGFVFYNLNLADDVPPFARDNQSHVSHVYSALSGDSGKSAVWPSPLDYNLNVALRLCSDGIDNDGDGLIDWPNDPGCSGPNDTSEGAICSDGIDNDGDGLADYPADPGCGAPSWDIENPECNDGADNDGDGQTDFPNDPECSTAHDRIESFTSPCDDGIDNDNDGLVDWPADPGCLSVNYPRENYGQCDDGIDNDGDGLIDYPNDPGCTSPTDPIESPPVCSDGLDNDGDGLVDFPADPGCVSALGNTESPQCSDGTDNDGDGLVDFPNDPGCTGPSDPQEGGPQCDDGVDNDGDGLVDFPNDPGCADQYASNEAPQCNDGTDNDGDGLVDFPNDPGCAAASSTNERPGCNDGIDNDGDGLVDFPADPGCPSASANNENTPQCGDGLDNDGNGLIDYPLDPDCQSAFDQTEAPACGDGEDNDADGAVDYPADLGCQSATDQTELDGGIVPQCADGIDNDGDGDVDYPADTGCANAADDVEFAVTGNGGITIVVTPATLASGTVSLPYPAVVLAASGGLSPYTFAVTAGALPPGMTLAPDGTLSGTPSQVGAFAFTVTATDLNDFTGTRNYVLTIGLRSLATPVPFVSPATLALLALAFAFAAYAARRRRA</sequence>
<evidence type="ECO:0000256" key="2">
    <source>
        <dbReference type="SAM" id="Phobius"/>
    </source>
</evidence>
<comment type="caution">
    <text evidence="4">The sequence shown here is derived from an EMBL/GenBank/DDBJ whole genome shotgun (WGS) entry which is preliminary data.</text>
</comment>
<feature type="compositionally biased region" description="Polar residues" evidence="1">
    <location>
        <begin position="709"/>
        <end position="718"/>
    </location>
</feature>
<keyword evidence="2" id="KW-1133">Transmembrane helix</keyword>
<dbReference type="Pfam" id="PF05345">
    <property type="entry name" value="He_PIG"/>
    <property type="match status" value="1"/>
</dbReference>
<organism evidence="4 5">
    <name type="scientific">Tahibacter soli</name>
    <dbReference type="NCBI Taxonomy" id="2983605"/>
    <lineage>
        <taxon>Bacteria</taxon>
        <taxon>Pseudomonadati</taxon>
        <taxon>Pseudomonadota</taxon>
        <taxon>Gammaproteobacteria</taxon>
        <taxon>Lysobacterales</taxon>
        <taxon>Rhodanobacteraceae</taxon>
        <taxon>Tahibacter</taxon>
    </lineage>
</organism>
<evidence type="ECO:0000256" key="1">
    <source>
        <dbReference type="SAM" id="MobiDB-lite"/>
    </source>
</evidence>
<keyword evidence="2" id="KW-0472">Membrane</keyword>
<protein>
    <submittedName>
        <fullName evidence="4">Ig domain-containing protein</fullName>
    </submittedName>
</protein>
<feature type="region of interest" description="Disordered" evidence="1">
    <location>
        <begin position="451"/>
        <end position="479"/>
    </location>
</feature>
<dbReference type="InterPro" id="IPR015919">
    <property type="entry name" value="Cadherin-like_sf"/>
</dbReference>
<dbReference type="GO" id="GO:0005509">
    <property type="term" value="F:calcium ion binding"/>
    <property type="evidence" value="ECO:0007669"/>
    <property type="project" value="InterPro"/>
</dbReference>
<dbReference type="InterPro" id="IPR013783">
    <property type="entry name" value="Ig-like_fold"/>
</dbReference>
<name>A0A9X3YQ09_9GAMM</name>